<feature type="transmembrane region" description="Helical" evidence="1">
    <location>
        <begin position="52"/>
        <end position="73"/>
    </location>
</feature>
<dbReference type="InterPro" id="IPR005804">
    <property type="entry name" value="FA_desaturase_dom"/>
</dbReference>
<dbReference type="CDD" id="cd03507">
    <property type="entry name" value="Delta12-FADS-like"/>
    <property type="match status" value="1"/>
</dbReference>
<dbReference type="EMBL" id="FMZA01000014">
    <property type="protein sequence ID" value="SDC72150.1"/>
    <property type="molecule type" value="Genomic_DNA"/>
</dbReference>
<evidence type="ECO:0000259" key="2">
    <source>
        <dbReference type="Pfam" id="PF00487"/>
    </source>
</evidence>
<dbReference type="STRING" id="1236220.SAMN04488112_11474"/>
<protein>
    <submittedName>
        <fullName evidence="3">Omega-6 fatty acid desaturase (Delta-12 desaturase)</fullName>
    </submittedName>
</protein>
<evidence type="ECO:0000313" key="4">
    <source>
        <dbReference type="Proteomes" id="UP000199387"/>
    </source>
</evidence>
<dbReference type="PANTHER" id="PTHR19353">
    <property type="entry name" value="FATTY ACID DESATURASE 2"/>
    <property type="match status" value="1"/>
</dbReference>
<sequence length="346" mass="40847">MTINHQKGINWQKLIAPYAKPNVLRSIWQIVNTFVPFFLLWYAAYWSLSISYWLTLPLTAVAAGLLVRIFIIFHDCCHGSFFPSRKTNEVLGTITGIMTCCPFHQWRHNHSVHHATSGNLDRHGTGDIWTLTVDEYLALPRWKRLAYRLYRNPLIMFGLGPIYIFLIDYRFNRKGARRKERMNTYLTNVGIAAIAGMLCWAIGWKAFLLVQGPIFLISGWAGVWLFYVQHQFEGAYYEKDEKWSYVDAALKGSSFYKLPKVLQWFTGNIGFHHIHHLSPRVPNYYLNRAHEENQLFQSVKPIKLFSSLKSLKFRIWDEHRKKLMSFRYVKRYLEDRRNQRMQGNES</sequence>
<dbReference type="GO" id="GO:0016717">
    <property type="term" value="F:oxidoreductase activity, acting on paired donors, with oxidation of a pair of donors resulting in the reduction of molecular oxygen to two molecules of water"/>
    <property type="evidence" value="ECO:0007669"/>
    <property type="project" value="TreeGrafter"/>
</dbReference>
<proteinExistence type="predicted"/>
<dbReference type="Proteomes" id="UP000199387">
    <property type="component" value="Unassembled WGS sequence"/>
</dbReference>
<dbReference type="PANTHER" id="PTHR19353:SF73">
    <property type="entry name" value="FATTY ACID DESATURASE"/>
    <property type="match status" value="1"/>
</dbReference>
<feature type="transmembrane region" description="Helical" evidence="1">
    <location>
        <begin position="27"/>
        <end position="45"/>
    </location>
</feature>
<dbReference type="GO" id="GO:0006629">
    <property type="term" value="P:lipid metabolic process"/>
    <property type="evidence" value="ECO:0007669"/>
    <property type="project" value="InterPro"/>
</dbReference>
<reference evidence="3 4" key="1">
    <citation type="submission" date="2016-10" db="EMBL/GenBank/DDBJ databases">
        <authorList>
            <person name="de Groot N.N."/>
        </authorList>
    </citation>
    <scope>NUCLEOTIDE SEQUENCE [LARGE SCALE GENOMIC DNA]</scope>
    <source>
        <strain evidence="3 4">DSM 45514</strain>
    </source>
</reference>
<accession>A0A1G6NVU1</accession>
<evidence type="ECO:0000313" key="3">
    <source>
        <dbReference type="EMBL" id="SDC72150.1"/>
    </source>
</evidence>
<gene>
    <name evidence="3" type="ORF">SAMN04488112_11474</name>
</gene>
<dbReference type="GO" id="GO:0016020">
    <property type="term" value="C:membrane"/>
    <property type="evidence" value="ECO:0007669"/>
    <property type="project" value="TreeGrafter"/>
</dbReference>
<feature type="transmembrane region" description="Helical" evidence="1">
    <location>
        <begin position="209"/>
        <end position="228"/>
    </location>
</feature>
<feature type="transmembrane region" description="Helical" evidence="1">
    <location>
        <begin position="183"/>
        <end position="203"/>
    </location>
</feature>
<keyword evidence="4" id="KW-1185">Reference proteome</keyword>
<keyword evidence="1" id="KW-1133">Transmembrane helix</keyword>
<feature type="domain" description="Fatty acid desaturase" evidence="2">
    <location>
        <begin position="53"/>
        <end position="292"/>
    </location>
</feature>
<evidence type="ECO:0000256" key="1">
    <source>
        <dbReference type="SAM" id="Phobius"/>
    </source>
</evidence>
<keyword evidence="1" id="KW-0812">Transmembrane</keyword>
<keyword evidence="1" id="KW-0472">Membrane</keyword>
<organism evidence="3 4">
    <name type="scientific">Melghirimyces thermohalophilus</name>
    <dbReference type="NCBI Taxonomy" id="1236220"/>
    <lineage>
        <taxon>Bacteria</taxon>
        <taxon>Bacillati</taxon>
        <taxon>Bacillota</taxon>
        <taxon>Bacilli</taxon>
        <taxon>Bacillales</taxon>
        <taxon>Thermoactinomycetaceae</taxon>
        <taxon>Melghirimyces</taxon>
    </lineage>
</organism>
<feature type="transmembrane region" description="Helical" evidence="1">
    <location>
        <begin position="154"/>
        <end position="171"/>
    </location>
</feature>
<dbReference type="InterPro" id="IPR012171">
    <property type="entry name" value="Fatty_acid_desaturase"/>
</dbReference>
<name>A0A1G6NVU1_9BACL</name>
<dbReference type="AlphaFoldDB" id="A0A1G6NVU1"/>
<dbReference type="Pfam" id="PF00487">
    <property type="entry name" value="FA_desaturase"/>
    <property type="match status" value="1"/>
</dbReference>